<evidence type="ECO:0000256" key="2">
    <source>
        <dbReference type="ARBA" id="ARBA00022692"/>
    </source>
</evidence>
<evidence type="ECO:0000313" key="8">
    <source>
        <dbReference type="EMBL" id="OAE26732.1"/>
    </source>
</evidence>
<organism evidence="8 9">
    <name type="scientific">Marchantia polymorpha subsp. ruderalis</name>
    <dbReference type="NCBI Taxonomy" id="1480154"/>
    <lineage>
        <taxon>Eukaryota</taxon>
        <taxon>Viridiplantae</taxon>
        <taxon>Streptophyta</taxon>
        <taxon>Embryophyta</taxon>
        <taxon>Marchantiophyta</taxon>
        <taxon>Marchantiopsida</taxon>
        <taxon>Marchantiidae</taxon>
        <taxon>Marchantiales</taxon>
        <taxon>Marchantiaceae</taxon>
        <taxon>Marchantia</taxon>
    </lineage>
</organism>
<dbReference type="GO" id="GO:0004672">
    <property type="term" value="F:protein kinase activity"/>
    <property type="evidence" value="ECO:0007669"/>
    <property type="project" value="InterPro"/>
</dbReference>
<dbReference type="GO" id="GO:0005524">
    <property type="term" value="F:ATP binding"/>
    <property type="evidence" value="ECO:0007669"/>
    <property type="project" value="InterPro"/>
</dbReference>
<dbReference type="PROSITE" id="PS50011">
    <property type="entry name" value="PROTEIN_KINASE_DOM"/>
    <property type="match status" value="1"/>
</dbReference>
<comment type="subcellular location">
    <subcellularLocation>
        <location evidence="1">Membrane</location>
        <topology evidence="1">Single-pass membrane protein</topology>
    </subcellularLocation>
</comment>
<evidence type="ECO:0000259" key="7">
    <source>
        <dbReference type="PROSITE" id="PS50011"/>
    </source>
</evidence>
<gene>
    <name evidence="8" type="ORF">AXG93_2471s1000</name>
</gene>
<keyword evidence="9" id="KW-1185">Reference proteome</keyword>
<dbReference type="GO" id="GO:0016020">
    <property type="term" value="C:membrane"/>
    <property type="evidence" value="ECO:0007669"/>
    <property type="project" value="UniProtKB-SubCell"/>
</dbReference>
<evidence type="ECO:0000256" key="3">
    <source>
        <dbReference type="ARBA" id="ARBA00022729"/>
    </source>
</evidence>
<feature type="transmembrane region" description="Helical" evidence="6">
    <location>
        <begin position="131"/>
        <end position="156"/>
    </location>
</feature>
<evidence type="ECO:0000256" key="5">
    <source>
        <dbReference type="ARBA" id="ARBA00023136"/>
    </source>
</evidence>
<dbReference type="Proteomes" id="UP000077202">
    <property type="component" value="Unassembled WGS sequence"/>
</dbReference>
<evidence type="ECO:0000256" key="6">
    <source>
        <dbReference type="SAM" id="Phobius"/>
    </source>
</evidence>
<name>A0A176W2N9_MARPO</name>
<proteinExistence type="predicted"/>
<evidence type="ECO:0000313" key="9">
    <source>
        <dbReference type="Proteomes" id="UP000077202"/>
    </source>
</evidence>
<protein>
    <recommendedName>
        <fullName evidence="7">Protein kinase domain-containing protein</fullName>
    </recommendedName>
</protein>
<keyword evidence="3" id="KW-0732">Signal</keyword>
<dbReference type="PANTHER" id="PTHR47974">
    <property type="entry name" value="OS07G0415500 PROTEIN"/>
    <property type="match status" value="1"/>
</dbReference>
<dbReference type="InterPro" id="IPR000719">
    <property type="entry name" value="Prot_kinase_dom"/>
</dbReference>
<dbReference type="SUPFAM" id="SSF56112">
    <property type="entry name" value="Protein kinase-like (PK-like)"/>
    <property type="match status" value="1"/>
</dbReference>
<sequence>MGSAYECLAYRSHVHNQTVLADVLTFLRIIHFSPAGVGVQLRVVSIGSEAGYKRRALTSITRKIGAMGRTAQSSVLLSSTYVLVLLVWSLHSAGAADARRVLAQNASGPSVEVAGQEDEGAVVPPQKKLPVISIVVGVISAVIAVFFLALTAMGYFQNRCEDKARGSQRRRLCPAPAAGAAGAIQGGHQPEKYSLRELQAATVSFTQKLGRGGCGAVFKGILSNSKEVAVKLVDDYTPGEFEVEIRRVSSLHHDNLMQIYGYCTDGDHCLLVQEYFANGSLRSFLYSNTCSSVGSNSCHNNNKVLDWSARLNISLGTAKALAYVHGVCSSGFNIHGRIKPENVLLSEDLNPRLADFGFVRCRRKRDHDLTLATAQGTLEYFAPEWWSDPSPKCDVYSFGILLLEIIGGRRIGDFYDRPQWEFPDLDKQQSEGQGLEGGVTELLDPELKGKVDLAQLHVALQVAYWCIQYEARARPSMAQVVDYLEGRVQVSCPPTPSSSAIFTPLHLSYSASLEAFGFRGGNGVEIVNAR</sequence>
<dbReference type="Gene3D" id="1.10.510.10">
    <property type="entry name" value="Transferase(Phosphotransferase) domain 1"/>
    <property type="match status" value="1"/>
</dbReference>
<dbReference type="AlphaFoldDB" id="A0A176W2N9"/>
<comment type="caution">
    <text evidence="8">The sequence shown here is derived from an EMBL/GenBank/DDBJ whole genome shotgun (WGS) entry which is preliminary data.</text>
</comment>
<evidence type="ECO:0000256" key="4">
    <source>
        <dbReference type="ARBA" id="ARBA00022989"/>
    </source>
</evidence>
<reference evidence="8" key="1">
    <citation type="submission" date="2016-03" db="EMBL/GenBank/DDBJ databases">
        <title>Mechanisms controlling the formation of the plant cell surface in tip-growing cells are functionally conserved among land plants.</title>
        <authorList>
            <person name="Honkanen S."/>
            <person name="Jones V.A."/>
            <person name="Morieri G."/>
            <person name="Champion C."/>
            <person name="Hetherington A.J."/>
            <person name="Kelly S."/>
            <person name="Saint-Marcoux D."/>
            <person name="Proust H."/>
            <person name="Prescott H."/>
            <person name="Dolan L."/>
        </authorList>
    </citation>
    <scope>NUCLEOTIDE SEQUENCE [LARGE SCALE GENOMIC DNA]</scope>
    <source>
        <tissue evidence="8">Whole gametophyte</tissue>
    </source>
</reference>
<dbReference type="EMBL" id="LVLJ01002120">
    <property type="protein sequence ID" value="OAE26732.1"/>
    <property type="molecule type" value="Genomic_DNA"/>
</dbReference>
<dbReference type="PANTHER" id="PTHR47974:SF9">
    <property type="entry name" value="RECEPTOR-LIKE SERINE_THREONINE-PROTEIN KINASE"/>
    <property type="match status" value="1"/>
</dbReference>
<keyword evidence="2 6" id="KW-0812">Transmembrane</keyword>
<feature type="transmembrane region" description="Helical" evidence="6">
    <location>
        <begin position="71"/>
        <end position="90"/>
    </location>
</feature>
<dbReference type="InterPro" id="IPR011009">
    <property type="entry name" value="Kinase-like_dom_sf"/>
</dbReference>
<dbReference type="Gene3D" id="3.30.200.20">
    <property type="entry name" value="Phosphorylase Kinase, domain 1"/>
    <property type="match status" value="1"/>
</dbReference>
<dbReference type="Pfam" id="PF07714">
    <property type="entry name" value="PK_Tyr_Ser-Thr"/>
    <property type="match status" value="1"/>
</dbReference>
<keyword evidence="4 6" id="KW-1133">Transmembrane helix</keyword>
<feature type="domain" description="Protein kinase" evidence="7">
    <location>
        <begin position="203"/>
        <end position="488"/>
    </location>
</feature>
<accession>A0A176W2N9</accession>
<keyword evidence="5 6" id="KW-0472">Membrane</keyword>
<evidence type="ECO:0000256" key="1">
    <source>
        <dbReference type="ARBA" id="ARBA00004167"/>
    </source>
</evidence>
<dbReference type="InterPro" id="IPR001245">
    <property type="entry name" value="Ser-Thr/Tyr_kinase_cat_dom"/>
</dbReference>